<keyword evidence="4 8" id="KW-0812">Transmembrane</keyword>
<feature type="transmembrane region" description="Helical" evidence="8">
    <location>
        <begin position="158"/>
        <end position="179"/>
    </location>
</feature>
<dbReference type="SUPFAM" id="SSF103473">
    <property type="entry name" value="MFS general substrate transporter"/>
    <property type="match status" value="1"/>
</dbReference>
<dbReference type="GO" id="GO:0015791">
    <property type="term" value="P:polyol transmembrane transport"/>
    <property type="evidence" value="ECO:0007669"/>
    <property type="project" value="UniProtKB-ARBA"/>
</dbReference>
<feature type="transmembrane region" description="Helical" evidence="8">
    <location>
        <begin position="191"/>
        <end position="210"/>
    </location>
</feature>
<dbReference type="GO" id="GO:0022857">
    <property type="term" value="F:transmembrane transporter activity"/>
    <property type="evidence" value="ECO:0007669"/>
    <property type="project" value="InterPro"/>
</dbReference>
<keyword evidence="3 7" id="KW-0813">Transport</keyword>
<keyword evidence="5 8" id="KW-1133">Transmembrane helix</keyword>
<dbReference type="Gene3D" id="1.20.1250.20">
    <property type="entry name" value="MFS general substrate transporter like domains"/>
    <property type="match status" value="1"/>
</dbReference>
<protein>
    <submittedName>
        <fullName evidence="10">Sugar transport protein 14</fullName>
    </submittedName>
</protein>
<name>A0A4R8PZ42_9PEZI</name>
<dbReference type="PROSITE" id="PS50850">
    <property type="entry name" value="MFS"/>
    <property type="match status" value="1"/>
</dbReference>
<feature type="transmembrane region" description="Helical" evidence="8">
    <location>
        <begin position="444"/>
        <end position="463"/>
    </location>
</feature>
<evidence type="ECO:0000256" key="3">
    <source>
        <dbReference type="ARBA" id="ARBA00022448"/>
    </source>
</evidence>
<evidence type="ECO:0000256" key="5">
    <source>
        <dbReference type="ARBA" id="ARBA00022989"/>
    </source>
</evidence>
<gene>
    <name evidence="10" type="primary">STP14</name>
    <name evidence="10" type="ORF">C8035_v011155</name>
</gene>
<reference evidence="10 11" key="1">
    <citation type="submission" date="2018-11" db="EMBL/GenBank/DDBJ databases">
        <title>Genome sequence and assembly of Colletotrichum spinosum.</title>
        <authorList>
            <person name="Gan P."/>
            <person name="Shirasu K."/>
        </authorList>
    </citation>
    <scope>NUCLEOTIDE SEQUENCE [LARGE SCALE GENOMIC DNA]</scope>
    <source>
        <strain evidence="10 11">CBS 515.97</strain>
    </source>
</reference>
<dbReference type="InterPro" id="IPR005829">
    <property type="entry name" value="Sugar_transporter_CS"/>
</dbReference>
<keyword evidence="10" id="KW-0762">Sugar transport</keyword>
<dbReference type="EMBL" id="QAPG01000207">
    <property type="protein sequence ID" value="TDZ29606.1"/>
    <property type="molecule type" value="Genomic_DNA"/>
</dbReference>
<feature type="transmembrane region" description="Helical" evidence="8">
    <location>
        <begin position="413"/>
        <end position="432"/>
    </location>
</feature>
<dbReference type="PANTHER" id="PTHR48020">
    <property type="entry name" value="PROTON MYO-INOSITOL COTRANSPORTER"/>
    <property type="match status" value="1"/>
</dbReference>
<dbReference type="GO" id="GO:0015798">
    <property type="term" value="P:myo-inositol transport"/>
    <property type="evidence" value="ECO:0007669"/>
    <property type="project" value="UniProtKB-ARBA"/>
</dbReference>
<evidence type="ECO:0000256" key="2">
    <source>
        <dbReference type="ARBA" id="ARBA00010992"/>
    </source>
</evidence>
<comment type="caution">
    <text evidence="10">The sequence shown here is derived from an EMBL/GenBank/DDBJ whole genome shotgun (WGS) entry which is preliminary data.</text>
</comment>
<feature type="transmembrane region" description="Helical" evidence="8">
    <location>
        <begin position="468"/>
        <end position="489"/>
    </location>
</feature>
<evidence type="ECO:0000256" key="6">
    <source>
        <dbReference type="ARBA" id="ARBA00023136"/>
    </source>
</evidence>
<feature type="transmembrane region" description="Helical" evidence="8">
    <location>
        <begin position="540"/>
        <end position="560"/>
    </location>
</feature>
<dbReference type="InterPro" id="IPR050814">
    <property type="entry name" value="Myo-inositol_Transporter"/>
</dbReference>
<proteinExistence type="inferred from homology"/>
<organism evidence="10 11">
    <name type="scientific">Colletotrichum spinosum</name>
    <dbReference type="NCBI Taxonomy" id="1347390"/>
    <lineage>
        <taxon>Eukaryota</taxon>
        <taxon>Fungi</taxon>
        <taxon>Dikarya</taxon>
        <taxon>Ascomycota</taxon>
        <taxon>Pezizomycotina</taxon>
        <taxon>Sordariomycetes</taxon>
        <taxon>Hypocreomycetidae</taxon>
        <taxon>Glomerellales</taxon>
        <taxon>Glomerellaceae</taxon>
        <taxon>Colletotrichum</taxon>
        <taxon>Colletotrichum orbiculare species complex</taxon>
    </lineage>
</organism>
<evidence type="ECO:0000259" key="9">
    <source>
        <dbReference type="PROSITE" id="PS50850"/>
    </source>
</evidence>
<feature type="transmembrane region" description="Helical" evidence="8">
    <location>
        <begin position="216"/>
        <end position="237"/>
    </location>
</feature>
<feature type="transmembrane region" description="Helical" evidence="8">
    <location>
        <begin position="249"/>
        <end position="272"/>
    </location>
</feature>
<evidence type="ECO:0000256" key="1">
    <source>
        <dbReference type="ARBA" id="ARBA00004141"/>
    </source>
</evidence>
<feature type="transmembrane region" description="Helical" evidence="8">
    <location>
        <begin position="278"/>
        <end position="301"/>
    </location>
</feature>
<comment type="subcellular location">
    <subcellularLocation>
        <location evidence="1">Membrane</location>
        <topology evidence="1">Multi-pass membrane protein</topology>
    </subcellularLocation>
</comment>
<dbReference type="PROSITE" id="PS00217">
    <property type="entry name" value="SUGAR_TRANSPORT_2"/>
    <property type="match status" value="1"/>
</dbReference>
<dbReference type="PANTHER" id="PTHR48020:SF14">
    <property type="entry name" value="SUGAR TRANSPORTER, PUTATIVE-RELATED"/>
    <property type="match status" value="1"/>
</dbReference>
<dbReference type="Proteomes" id="UP000295083">
    <property type="component" value="Unassembled WGS sequence"/>
</dbReference>
<dbReference type="InterPro" id="IPR036259">
    <property type="entry name" value="MFS_trans_sf"/>
</dbReference>
<dbReference type="NCBIfam" id="TIGR00879">
    <property type="entry name" value="SP"/>
    <property type="match status" value="1"/>
</dbReference>
<keyword evidence="6 8" id="KW-0472">Membrane</keyword>
<dbReference type="InterPro" id="IPR003663">
    <property type="entry name" value="Sugar/inositol_transpt"/>
</dbReference>
<dbReference type="AlphaFoldDB" id="A0A4R8PZ42"/>
<dbReference type="InterPro" id="IPR020846">
    <property type="entry name" value="MFS_dom"/>
</dbReference>
<evidence type="ECO:0000256" key="7">
    <source>
        <dbReference type="RuleBase" id="RU003346"/>
    </source>
</evidence>
<dbReference type="PRINTS" id="PR00171">
    <property type="entry name" value="SUGRTRNSPORT"/>
</dbReference>
<dbReference type="GO" id="GO:0016020">
    <property type="term" value="C:membrane"/>
    <property type="evidence" value="ECO:0007669"/>
    <property type="project" value="UniProtKB-SubCell"/>
</dbReference>
<evidence type="ECO:0000256" key="4">
    <source>
        <dbReference type="ARBA" id="ARBA00022692"/>
    </source>
</evidence>
<dbReference type="Pfam" id="PF00083">
    <property type="entry name" value="Sugar_tr"/>
    <property type="match status" value="1"/>
</dbReference>
<feature type="transmembrane region" description="Helical" evidence="8">
    <location>
        <begin position="509"/>
        <end position="533"/>
    </location>
</feature>
<accession>A0A4R8PZ42</accession>
<dbReference type="FunFam" id="1.20.1250.20:FF:000474">
    <property type="entry name" value="Sugar transporter, putative"/>
    <property type="match status" value="1"/>
</dbReference>
<evidence type="ECO:0000313" key="11">
    <source>
        <dbReference type="Proteomes" id="UP000295083"/>
    </source>
</evidence>
<evidence type="ECO:0000313" key="10">
    <source>
        <dbReference type="EMBL" id="TDZ29606.1"/>
    </source>
</evidence>
<sequence>MSRGSDDEVDVIGKQSAVEATASMEKAVTGEMKNPLMDKSRDEVIADSRAFAQLYHLPQQEFVKGALVAQNPREWQHIAQLSPDDRIALEKEQNHKWRHPKALYFNIACNAIAAVIQGWDQTGSNGANLSFPKEFRIPDDKATCEELLIGEAECARNAWIVGAINSAPYMAVFLFACWISDPINHYIGRRGCIFVGSIFSLIAPIAQGFARSPLELIAYRVLLGIGMGLKDVTVPVFSSEIAPAIIRGALVMSWQLFVAIGILLGFIANLAVAGVGPIAWRLQLGSAMIPAIPLLIGIYFCPESPRWLIARQRYGEAYEALLKLRGASILASRDLYYMHVLLDKEKEIAERNNYSKGNFFHRARELFTVPRNRRATQASGIIMAAQQFCGINAMAFYSSTIFREAGLQGMAPLLASMGFGLATVLGAIPAIWTIDTWGRRPLLLATFPQMCWTLLAAGFCFLIDKEQIALRCGLLAAFIYLFAIAYGPGEGPCAFVYSAEVFPLSHREAGMAWAVATNMFWATIVSLTWPALLKSLGPTACFSLFAFTNFMSFWLIFFFLPETKQRTLEELDDVFAVPTRRHASYQIKEVLPWWFRRYVLRQKGKKCPSLYEWEKTD</sequence>
<dbReference type="InterPro" id="IPR005828">
    <property type="entry name" value="MFS_sugar_transport-like"/>
</dbReference>
<keyword evidence="11" id="KW-1185">Reference proteome</keyword>
<feature type="domain" description="Major facilitator superfamily (MFS) profile" evidence="9">
    <location>
        <begin position="106"/>
        <end position="564"/>
    </location>
</feature>
<evidence type="ECO:0000256" key="8">
    <source>
        <dbReference type="SAM" id="Phobius"/>
    </source>
</evidence>
<comment type="similarity">
    <text evidence="2 7">Belongs to the major facilitator superfamily. Sugar transporter (TC 2.A.1.1) family.</text>
</comment>